<comment type="caution">
    <text evidence="7">The sequence shown here is derived from an EMBL/GenBank/DDBJ whole genome shotgun (WGS) entry which is preliminary data.</text>
</comment>
<keyword evidence="2 5" id="KW-0812">Transmembrane</keyword>
<dbReference type="Gene3D" id="2.60.40.1820">
    <property type="match status" value="1"/>
</dbReference>
<dbReference type="PANTHER" id="PTHR31234">
    <property type="entry name" value="LATE EMBRYOGENESIS ABUNDANT (LEA) HYDROXYPROLINE-RICH GLYCOPROTEIN FAMILY"/>
    <property type="match status" value="1"/>
</dbReference>
<sequence>MGDYYSLPYYYSPYRCLVCPIIVPVFLIFALLPVYILWPSDPELEISQVHLKRIHVHSGPVNNVDLSLEVTVAIHNPNSFSMTYKGLDVAIGYRGKRLGSGHVEAGLRRLKGMDSSYVETELDFEGVEMPYDVVFLLDDLATGTVPFDTVAELSGWLQLIGFDSPLKVMVSCQILPQHLQNYVVLPNCFSLFHGIITRRRVIFTATAILFLALVYVSWPSDPDIKIARLHLKRIRVHKRPVLNIDITLNLTLKVQNVAVYSLEYRSLDVAVGYRGKMLGHVRSDGGHVRAMASSYVDAELELVGVEVFSDVVFLLEDLVRGTVPFDTITEVTGQLGVFFFGFPLNANVSCQVLVNTINQTILRQNCYVVGICSVYTSSFDQRTGNASERNKNRKQLILYGDQYVDKVVLLKSLGEQRSVYHKFFLHTVTYHVYFTV</sequence>
<dbReference type="AlphaFoldDB" id="A0A7J7D5P4"/>
<evidence type="ECO:0000256" key="1">
    <source>
        <dbReference type="ARBA" id="ARBA00004167"/>
    </source>
</evidence>
<dbReference type="EMBL" id="JAAARO010000010">
    <property type="protein sequence ID" value="KAF5741685.1"/>
    <property type="molecule type" value="Genomic_DNA"/>
</dbReference>
<keyword evidence="4 5" id="KW-0472">Membrane</keyword>
<protein>
    <submittedName>
        <fullName evidence="7">Late embryogenesis abundant hydroxyproline-rich glycofamily protein isoform 1</fullName>
    </submittedName>
</protein>
<keyword evidence="8" id="KW-1185">Reference proteome</keyword>
<evidence type="ECO:0000313" key="8">
    <source>
        <dbReference type="Proteomes" id="UP000593562"/>
    </source>
</evidence>
<accession>A0A7J7D5P4</accession>
<proteinExistence type="predicted"/>
<evidence type="ECO:0000256" key="2">
    <source>
        <dbReference type="ARBA" id="ARBA00022692"/>
    </source>
</evidence>
<gene>
    <name evidence="7" type="ORF">HS088_TW10G00689</name>
</gene>
<dbReference type="Proteomes" id="UP000593562">
    <property type="component" value="Unassembled WGS sequence"/>
</dbReference>
<feature type="transmembrane region" description="Helical" evidence="5">
    <location>
        <begin position="12"/>
        <end position="38"/>
    </location>
</feature>
<evidence type="ECO:0000259" key="6">
    <source>
        <dbReference type="Pfam" id="PF03168"/>
    </source>
</evidence>
<name>A0A7J7D5P4_TRIWF</name>
<evidence type="ECO:0000256" key="5">
    <source>
        <dbReference type="SAM" id="Phobius"/>
    </source>
</evidence>
<keyword evidence="3 5" id="KW-1133">Transmembrane helix</keyword>
<reference evidence="7 8" key="1">
    <citation type="journal article" date="2020" name="Nat. Commun.">
        <title>Genome of Tripterygium wilfordii and identification of cytochrome P450 involved in triptolide biosynthesis.</title>
        <authorList>
            <person name="Tu L."/>
            <person name="Su P."/>
            <person name="Zhang Z."/>
            <person name="Gao L."/>
            <person name="Wang J."/>
            <person name="Hu T."/>
            <person name="Zhou J."/>
            <person name="Zhang Y."/>
            <person name="Zhao Y."/>
            <person name="Liu Y."/>
            <person name="Song Y."/>
            <person name="Tong Y."/>
            <person name="Lu Y."/>
            <person name="Yang J."/>
            <person name="Xu C."/>
            <person name="Jia M."/>
            <person name="Peters R.J."/>
            <person name="Huang L."/>
            <person name="Gao W."/>
        </authorList>
    </citation>
    <scope>NUCLEOTIDE SEQUENCE [LARGE SCALE GENOMIC DNA]</scope>
    <source>
        <strain evidence="8">cv. XIE 37</strain>
        <tissue evidence="7">Leaf</tissue>
    </source>
</reference>
<evidence type="ECO:0000256" key="4">
    <source>
        <dbReference type="ARBA" id="ARBA00023136"/>
    </source>
</evidence>
<comment type="subcellular location">
    <subcellularLocation>
        <location evidence="1">Membrane</location>
        <topology evidence="1">Single-pass membrane protein</topology>
    </subcellularLocation>
</comment>
<organism evidence="7 8">
    <name type="scientific">Tripterygium wilfordii</name>
    <name type="common">Thunder God vine</name>
    <dbReference type="NCBI Taxonomy" id="458696"/>
    <lineage>
        <taxon>Eukaryota</taxon>
        <taxon>Viridiplantae</taxon>
        <taxon>Streptophyta</taxon>
        <taxon>Embryophyta</taxon>
        <taxon>Tracheophyta</taxon>
        <taxon>Spermatophyta</taxon>
        <taxon>Magnoliopsida</taxon>
        <taxon>eudicotyledons</taxon>
        <taxon>Gunneridae</taxon>
        <taxon>Pentapetalae</taxon>
        <taxon>rosids</taxon>
        <taxon>fabids</taxon>
        <taxon>Celastrales</taxon>
        <taxon>Celastraceae</taxon>
        <taxon>Tripterygium</taxon>
    </lineage>
</organism>
<dbReference type="Pfam" id="PF03168">
    <property type="entry name" value="LEA_2"/>
    <property type="match status" value="2"/>
</dbReference>
<dbReference type="InterPro" id="IPR004864">
    <property type="entry name" value="LEA_2"/>
</dbReference>
<dbReference type="InterPro" id="IPR044839">
    <property type="entry name" value="NDR1-like"/>
</dbReference>
<dbReference type="GO" id="GO:0016020">
    <property type="term" value="C:membrane"/>
    <property type="evidence" value="ECO:0007669"/>
    <property type="project" value="UniProtKB-SubCell"/>
</dbReference>
<dbReference type="SUPFAM" id="SSF117070">
    <property type="entry name" value="LEA14-like"/>
    <property type="match status" value="2"/>
</dbReference>
<evidence type="ECO:0000256" key="3">
    <source>
        <dbReference type="ARBA" id="ARBA00022989"/>
    </source>
</evidence>
<feature type="transmembrane region" description="Helical" evidence="5">
    <location>
        <begin position="201"/>
        <end position="218"/>
    </location>
</feature>
<dbReference type="PANTHER" id="PTHR31234:SF69">
    <property type="entry name" value="EXPRESSED PROTEIN"/>
    <property type="match status" value="1"/>
</dbReference>
<feature type="domain" description="Late embryogenesis abundant protein LEA-2 subgroup" evidence="6">
    <location>
        <begin position="251"/>
        <end position="350"/>
    </location>
</feature>
<dbReference type="InParanoid" id="A0A7J7D5P4"/>
<evidence type="ECO:0000313" key="7">
    <source>
        <dbReference type="EMBL" id="KAF5741685.1"/>
    </source>
</evidence>
<feature type="domain" description="Late embryogenesis abundant protein LEA-2 subgroup" evidence="6">
    <location>
        <begin position="71"/>
        <end position="159"/>
    </location>
</feature>
<dbReference type="GO" id="GO:0098542">
    <property type="term" value="P:defense response to other organism"/>
    <property type="evidence" value="ECO:0007669"/>
    <property type="project" value="InterPro"/>
</dbReference>